<gene>
    <name evidence="2" type="ordered locus">MTR_6g033915</name>
</gene>
<evidence type="ECO:0000313" key="4">
    <source>
        <dbReference type="Proteomes" id="UP000002051"/>
    </source>
</evidence>
<evidence type="ECO:0000313" key="2">
    <source>
        <dbReference type="EMBL" id="KEH25739.1"/>
    </source>
</evidence>
<protein>
    <submittedName>
        <fullName evidence="2 3">Uncharacterized protein</fullName>
    </submittedName>
</protein>
<organism evidence="2 4">
    <name type="scientific">Medicago truncatula</name>
    <name type="common">Barrel medic</name>
    <name type="synonym">Medicago tribuloides</name>
    <dbReference type="NCBI Taxonomy" id="3880"/>
    <lineage>
        <taxon>Eukaryota</taxon>
        <taxon>Viridiplantae</taxon>
        <taxon>Streptophyta</taxon>
        <taxon>Embryophyta</taxon>
        <taxon>Tracheophyta</taxon>
        <taxon>Spermatophyta</taxon>
        <taxon>Magnoliopsida</taxon>
        <taxon>eudicotyledons</taxon>
        <taxon>Gunneridae</taxon>
        <taxon>Pentapetalae</taxon>
        <taxon>rosids</taxon>
        <taxon>fabids</taxon>
        <taxon>Fabales</taxon>
        <taxon>Fabaceae</taxon>
        <taxon>Papilionoideae</taxon>
        <taxon>50 kb inversion clade</taxon>
        <taxon>NPAAA clade</taxon>
        <taxon>Hologalegina</taxon>
        <taxon>IRL clade</taxon>
        <taxon>Trifolieae</taxon>
        <taxon>Medicago</taxon>
    </lineage>
</organism>
<dbReference type="AlphaFoldDB" id="A0A072U7K5"/>
<dbReference type="EMBL" id="CM001222">
    <property type="protein sequence ID" value="KEH25739.1"/>
    <property type="molecule type" value="Genomic_DNA"/>
</dbReference>
<reference evidence="2 4" key="1">
    <citation type="journal article" date="2011" name="Nature">
        <title>The Medicago genome provides insight into the evolution of rhizobial symbioses.</title>
        <authorList>
            <person name="Young N.D."/>
            <person name="Debelle F."/>
            <person name="Oldroyd G.E."/>
            <person name="Geurts R."/>
            <person name="Cannon S.B."/>
            <person name="Udvardi M.K."/>
            <person name="Benedito V.A."/>
            <person name="Mayer K.F."/>
            <person name="Gouzy J."/>
            <person name="Schoof H."/>
            <person name="Van de Peer Y."/>
            <person name="Proost S."/>
            <person name="Cook D.R."/>
            <person name="Meyers B.C."/>
            <person name="Spannagl M."/>
            <person name="Cheung F."/>
            <person name="De Mita S."/>
            <person name="Krishnakumar V."/>
            <person name="Gundlach H."/>
            <person name="Zhou S."/>
            <person name="Mudge J."/>
            <person name="Bharti A.K."/>
            <person name="Murray J.D."/>
            <person name="Naoumkina M.A."/>
            <person name="Rosen B."/>
            <person name="Silverstein K.A."/>
            <person name="Tang H."/>
            <person name="Rombauts S."/>
            <person name="Zhao P.X."/>
            <person name="Zhou P."/>
            <person name="Barbe V."/>
            <person name="Bardou P."/>
            <person name="Bechner M."/>
            <person name="Bellec A."/>
            <person name="Berger A."/>
            <person name="Berges H."/>
            <person name="Bidwell S."/>
            <person name="Bisseling T."/>
            <person name="Choisne N."/>
            <person name="Couloux A."/>
            <person name="Denny R."/>
            <person name="Deshpande S."/>
            <person name="Dai X."/>
            <person name="Doyle J.J."/>
            <person name="Dudez A.M."/>
            <person name="Farmer A.D."/>
            <person name="Fouteau S."/>
            <person name="Franken C."/>
            <person name="Gibelin C."/>
            <person name="Gish J."/>
            <person name="Goldstein S."/>
            <person name="Gonzalez A.J."/>
            <person name="Green P.J."/>
            <person name="Hallab A."/>
            <person name="Hartog M."/>
            <person name="Hua A."/>
            <person name="Humphray S.J."/>
            <person name="Jeong D.H."/>
            <person name="Jing Y."/>
            <person name="Jocker A."/>
            <person name="Kenton S.M."/>
            <person name="Kim D.J."/>
            <person name="Klee K."/>
            <person name="Lai H."/>
            <person name="Lang C."/>
            <person name="Lin S."/>
            <person name="Macmil S.L."/>
            <person name="Magdelenat G."/>
            <person name="Matthews L."/>
            <person name="McCorrison J."/>
            <person name="Monaghan E.L."/>
            <person name="Mun J.H."/>
            <person name="Najar F.Z."/>
            <person name="Nicholson C."/>
            <person name="Noirot C."/>
            <person name="O'Bleness M."/>
            <person name="Paule C.R."/>
            <person name="Poulain J."/>
            <person name="Prion F."/>
            <person name="Qin B."/>
            <person name="Qu C."/>
            <person name="Retzel E.F."/>
            <person name="Riddle C."/>
            <person name="Sallet E."/>
            <person name="Samain S."/>
            <person name="Samson N."/>
            <person name="Sanders I."/>
            <person name="Saurat O."/>
            <person name="Scarpelli C."/>
            <person name="Schiex T."/>
            <person name="Segurens B."/>
            <person name="Severin A.J."/>
            <person name="Sherrier D.J."/>
            <person name="Shi R."/>
            <person name="Sims S."/>
            <person name="Singer S.R."/>
            <person name="Sinharoy S."/>
            <person name="Sterck L."/>
            <person name="Viollet A."/>
            <person name="Wang B.B."/>
            <person name="Wang K."/>
            <person name="Wang M."/>
            <person name="Wang X."/>
            <person name="Warfsmann J."/>
            <person name="Weissenbach J."/>
            <person name="White D.D."/>
            <person name="White J.D."/>
            <person name="Wiley G.B."/>
            <person name="Wincker P."/>
            <person name="Xing Y."/>
            <person name="Yang L."/>
            <person name="Yao Z."/>
            <person name="Ying F."/>
            <person name="Zhai J."/>
            <person name="Zhou L."/>
            <person name="Zuber A."/>
            <person name="Denarie J."/>
            <person name="Dixon R.A."/>
            <person name="May G.D."/>
            <person name="Schwartz D.C."/>
            <person name="Rogers J."/>
            <person name="Quetier F."/>
            <person name="Town C.D."/>
            <person name="Roe B.A."/>
        </authorList>
    </citation>
    <scope>NUCLEOTIDE SEQUENCE [LARGE SCALE GENOMIC DNA]</scope>
    <source>
        <strain evidence="2">A17</strain>
        <strain evidence="3 4">cv. Jemalong A17</strain>
    </source>
</reference>
<reference evidence="3" key="3">
    <citation type="submission" date="2015-04" db="UniProtKB">
        <authorList>
            <consortium name="EnsemblPlants"/>
        </authorList>
    </citation>
    <scope>IDENTIFICATION</scope>
    <source>
        <strain evidence="3">cv. Jemalong A17</strain>
    </source>
</reference>
<accession>A0A072U7K5</accession>
<dbReference type="Proteomes" id="UP000002051">
    <property type="component" value="Chromosome 6"/>
</dbReference>
<dbReference type="EnsemblPlants" id="KEH25739">
    <property type="protein sequence ID" value="KEH25739"/>
    <property type="gene ID" value="MTR_6g033915"/>
</dbReference>
<reference evidence="2 4" key="2">
    <citation type="journal article" date="2014" name="BMC Genomics">
        <title>An improved genome release (version Mt4.0) for the model legume Medicago truncatula.</title>
        <authorList>
            <person name="Tang H."/>
            <person name="Krishnakumar V."/>
            <person name="Bidwell S."/>
            <person name="Rosen B."/>
            <person name="Chan A."/>
            <person name="Zhou S."/>
            <person name="Gentzbittel L."/>
            <person name="Childs K.L."/>
            <person name="Yandell M."/>
            <person name="Gundlach H."/>
            <person name="Mayer K.F."/>
            <person name="Schwartz D.C."/>
            <person name="Town C.D."/>
        </authorList>
    </citation>
    <scope>GENOME REANNOTATION</scope>
    <source>
        <strain evidence="2">A17</strain>
        <strain evidence="3 4">cv. Jemalong A17</strain>
    </source>
</reference>
<evidence type="ECO:0000313" key="3">
    <source>
        <dbReference type="EnsemblPlants" id="KEH25739"/>
    </source>
</evidence>
<feature type="region of interest" description="Disordered" evidence="1">
    <location>
        <begin position="1"/>
        <end position="20"/>
    </location>
</feature>
<sequence>MQWELPLQRLETAQPAEPANNVSALVPTKSTHKKSKTVASKYLSAKPKNVKTIDVNSLSQVVEPVNNNVSAKAANHNVNDQAAKVHRKVCLLMSLYYALHNHAELKSL</sequence>
<name>A0A072U7K5_MEDTR</name>
<keyword evidence="4" id="KW-1185">Reference proteome</keyword>
<proteinExistence type="predicted"/>
<evidence type="ECO:0000256" key="1">
    <source>
        <dbReference type="SAM" id="MobiDB-lite"/>
    </source>
</evidence>
<dbReference type="HOGENOM" id="CLU_2200885_0_0_1"/>